<dbReference type="Pfam" id="PF00563">
    <property type="entry name" value="EAL"/>
    <property type="match status" value="1"/>
</dbReference>
<dbReference type="SMART" id="SM00052">
    <property type="entry name" value="EAL"/>
    <property type="match status" value="1"/>
</dbReference>
<accession>A0A7Z6ZVN6</accession>
<keyword evidence="3" id="KW-1185">Reference proteome</keyword>
<dbReference type="AlphaFoldDB" id="A0A7Z6ZVN6"/>
<evidence type="ECO:0000259" key="1">
    <source>
        <dbReference type="PROSITE" id="PS50883"/>
    </source>
</evidence>
<reference evidence="3" key="1">
    <citation type="journal article" date="2018" name="Front. Microbiol.">
        <title>Genome-Based Analysis Reveals the Taxonomy and Diversity of the Family Idiomarinaceae.</title>
        <authorList>
            <person name="Liu Y."/>
            <person name="Lai Q."/>
            <person name="Shao Z."/>
        </authorList>
    </citation>
    <scope>NUCLEOTIDE SEQUENCE [LARGE SCALE GENOMIC DNA]</scope>
    <source>
        <strain evidence="3">KYW314</strain>
    </source>
</reference>
<dbReference type="InterPro" id="IPR001633">
    <property type="entry name" value="EAL_dom"/>
</dbReference>
<organism evidence="2 3">
    <name type="scientific">Pseudidiomarina aestuarii</name>
    <dbReference type="NCBI Taxonomy" id="624146"/>
    <lineage>
        <taxon>Bacteria</taxon>
        <taxon>Pseudomonadati</taxon>
        <taxon>Pseudomonadota</taxon>
        <taxon>Gammaproteobacteria</taxon>
        <taxon>Alteromonadales</taxon>
        <taxon>Idiomarinaceae</taxon>
        <taxon>Pseudidiomarina</taxon>
    </lineage>
</organism>
<dbReference type="CDD" id="cd01948">
    <property type="entry name" value="EAL"/>
    <property type="match status" value="1"/>
</dbReference>
<dbReference type="InterPro" id="IPR035919">
    <property type="entry name" value="EAL_sf"/>
</dbReference>
<dbReference type="EMBL" id="PIPR01000001">
    <property type="protein sequence ID" value="RUO42061.1"/>
    <property type="molecule type" value="Genomic_DNA"/>
</dbReference>
<protein>
    <submittedName>
        <fullName evidence="2">Diguanylate phosphodiesterase</fullName>
    </submittedName>
</protein>
<dbReference type="Proteomes" id="UP000287766">
    <property type="component" value="Unassembled WGS sequence"/>
</dbReference>
<dbReference type="PANTHER" id="PTHR33121">
    <property type="entry name" value="CYCLIC DI-GMP PHOSPHODIESTERASE PDEF"/>
    <property type="match status" value="1"/>
</dbReference>
<dbReference type="PANTHER" id="PTHR33121:SF15">
    <property type="entry name" value="BLUE LIGHT- AND TEMPERATURE-REGULATED ANTIREPRESSOR BLUF"/>
    <property type="match status" value="1"/>
</dbReference>
<feature type="domain" description="EAL" evidence="1">
    <location>
        <begin position="5"/>
        <end position="255"/>
    </location>
</feature>
<dbReference type="RefSeq" id="WP_169930785.1">
    <property type="nucleotide sequence ID" value="NZ_PIPR01000001.1"/>
</dbReference>
<gene>
    <name evidence="2" type="ORF">CWE22_07920</name>
</gene>
<dbReference type="Gene3D" id="3.20.20.450">
    <property type="entry name" value="EAL domain"/>
    <property type="match status" value="1"/>
</dbReference>
<dbReference type="SUPFAM" id="SSF141868">
    <property type="entry name" value="EAL domain-like"/>
    <property type="match status" value="1"/>
</dbReference>
<sequence>MDFPESIKQQTCRDCLSGKSLGFEIKMAFQPIIDWDRKTIVAYEALVRGPEGQGAGWVFERINDDNRYYFDQACRVKAIETAARLGCNTYLNINFLPNAVYTPESCIRATIEAADLYGFDLTKLVFEVTEGEQIIDKNHLQRIFSSYSKRGFKTAIDDYGAGYARMDWLTDLRPDILKLDMDLIRDIPQHPEKQAIVAKALKQCQLQGTQVLAEGIETREEFNFLVGLGIRLFQGYYLAKPAFEALVPVPFADIEANAMAG</sequence>
<dbReference type="PROSITE" id="PS50883">
    <property type="entry name" value="EAL"/>
    <property type="match status" value="1"/>
</dbReference>
<evidence type="ECO:0000313" key="3">
    <source>
        <dbReference type="Proteomes" id="UP000287766"/>
    </source>
</evidence>
<name>A0A7Z6ZVN6_9GAMM</name>
<dbReference type="GO" id="GO:0071111">
    <property type="term" value="F:cyclic-guanylate-specific phosphodiesterase activity"/>
    <property type="evidence" value="ECO:0007669"/>
    <property type="project" value="InterPro"/>
</dbReference>
<dbReference type="InterPro" id="IPR050706">
    <property type="entry name" value="Cyclic-di-GMP_PDE-like"/>
</dbReference>
<proteinExistence type="predicted"/>
<comment type="caution">
    <text evidence="2">The sequence shown here is derived from an EMBL/GenBank/DDBJ whole genome shotgun (WGS) entry which is preliminary data.</text>
</comment>
<evidence type="ECO:0000313" key="2">
    <source>
        <dbReference type="EMBL" id="RUO42061.1"/>
    </source>
</evidence>